<gene>
    <name evidence="3" type="ORF">ACFFLM_02150</name>
</gene>
<dbReference type="Pfam" id="PF00561">
    <property type="entry name" value="Abhydrolase_1"/>
    <property type="match status" value="1"/>
</dbReference>
<dbReference type="InterPro" id="IPR000073">
    <property type="entry name" value="AB_hydrolase_1"/>
</dbReference>
<evidence type="ECO:0000313" key="3">
    <source>
        <dbReference type="EMBL" id="MFB9990792.1"/>
    </source>
</evidence>
<accession>A0ABV6ATG5</accession>
<dbReference type="InterPro" id="IPR029058">
    <property type="entry name" value="AB_hydrolase_fold"/>
</dbReference>
<dbReference type="Gene3D" id="3.40.50.1820">
    <property type="entry name" value="alpha/beta hydrolase"/>
    <property type="match status" value="1"/>
</dbReference>
<comment type="caution">
    <text evidence="3">The sequence shown here is derived from an EMBL/GenBank/DDBJ whole genome shotgun (WGS) entry which is preliminary data.</text>
</comment>
<dbReference type="SUPFAM" id="SSF53474">
    <property type="entry name" value="alpha/beta-Hydrolases"/>
    <property type="match status" value="1"/>
</dbReference>
<keyword evidence="1 3" id="KW-0378">Hydrolase</keyword>
<dbReference type="RefSeq" id="WP_380005074.1">
    <property type="nucleotide sequence ID" value="NZ_JBHLYR010000009.1"/>
</dbReference>
<evidence type="ECO:0000256" key="1">
    <source>
        <dbReference type="ARBA" id="ARBA00022801"/>
    </source>
</evidence>
<protein>
    <submittedName>
        <fullName evidence="3">Alpha/beta hydrolase</fullName>
    </submittedName>
</protein>
<sequence length="301" mass="32309">MTALLTLGFASAQNIPASSALLASFPGAREGFIERDGVRTHYVTVGRGPLVILIHGHPDFWYGWKNQIPVLARTHTVVAIDQRGINLSDQPQGVPNYTINAVEQDLLALLDTFKVSKASLVGHDTGANLAWNFAAHHPERVDKLVVLSLPHPTAYVQAIMQDPRQRQASALSLALAQPGAEQALQPAQILAIANPVQADRAAYQEAFARTRPDAFVAFFQANSSARAATGGTPLPALEPVTVPTLVIHGLNDPFVLPASFATTYQFVKAPSALVMIPGAGHFVQRDAAATVNVLIDDWLRK</sequence>
<proteinExistence type="predicted"/>
<evidence type="ECO:0000259" key="2">
    <source>
        <dbReference type="Pfam" id="PF00561"/>
    </source>
</evidence>
<dbReference type="InterPro" id="IPR000639">
    <property type="entry name" value="Epox_hydrolase-like"/>
</dbReference>
<dbReference type="EMBL" id="JBHLYR010000009">
    <property type="protein sequence ID" value="MFB9990792.1"/>
    <property type="molecule type" value="Genomic_DNA"/>
</dbReference>
<organism evidence="3 4">
    <name type="scientific">Deinococcus oregonensis</name>
    <dbReference type="NCBI Taxonomy" id="1805970"/>
    <lineage>
        <taxon>Bacteria</taxon>
        <taxon>Thermotogati</taxon>
        <taxon>Deinococcota</taxon>
        <taxon>Deinococci</taxon>
        <taxon>Deinococcales</taxon>
        <taxon>Deinococcaceae</taxon>
        <taxon>Deinococcus</taxon>
    </lineage>
</organism>
<name>A0ABV6ATG5_9DEIO</name>
<feature type="domain" description="AB hydrolase-1" evidence="2">
    <location>
        <begin position="49"/>
        <end position="284"/>
    </location>
</feature>
<reference evidence="3 4" key="1">
    <citation type="submission" date="2024-09" db="EMBL/GenBank/DDBJ databases">
        <authorList>
            <person name="Sun Q."/>
            <person name="Mori K."/>
        </authorList>
    </citation>
    <scope>NUCLEOTIDE SEQUENCE [LARGE SCALE GENOMIC DNA]</scope>
    <source>
        <strain evidence="3 4">JCM 13503</strain>
    </source>
</reference>
<dbReference type="PRINTS" id="PR00412">
    <property type="entry name" value="EPOXHYDRLASE"/>
</dbReference>
<dbReference type="GO" id="GO:0016787">
    <property type="term" value="F:hydrolase activity"/>
    <property type="evidence" value="ECO:0007669"/>
    <property type="project" value="UniProtKB-KW"/>
</dbReference>
<dbReference type="Proteomes" id="UP001589733">
    <property type="component" value="Unassembled WGS sequence"/>
</dbReference>
<keyword evidence="4" id="KW-1185">Reference proteome</keyword>
<dbReference type="PRINTS" id="PR00111">
    <property type="entry name" value="ABHYDROLASE"/>
</dbReference>
<evidence type="ECO:0000313" key="4">
    <source>
        <dbReference type="Proteomes" id="UP001589733"/>
    </source>
</evidence>
<dbReference type="PANTHER" id="PTHR43329">
    <property type="entry name" value="EPOXIDE HYDROLASE"/>
    <property type="match status" value="1"/>
</dbReference>